<dbReference type="GO" id="GO:0003677">
    <property type="term" value="F:DNA binding"/>
    <property type="evidence" value="ECO:0007669"/>
    <property type="project" value="UniProtKB-KW"/>
</dbReference>
<name>A0A3D9YZA7_9HYPH</name>
<dbReference type="Gene3D" id="3.40.190.10">
    <property type="entry name" value="Periplasmic binding protein-like II"/>
    <property type="match status" value="2"/>
</dbReference>
<organism evidence="7 8">
    <name type="scientific">Methylovirgula ligni</name>
    <dbReference type="NCBI Taxonomy" id="569860"/>
    <lineage>
        <taxon>Bacteria</taxon>
        <taxon>Pseudomonadati</taxon>
        <taxon>Pseudomonadota</taxon>
        <taxon>Alphaproteobacteria</taxon>
        <taxon>Hyphomicrobiales</taxon>
        <taxon>Beijerinckiaceae</taxon>
        <taxon>Methylovirgula</taxon>
    </lineage>
</organism>
<dbReference type="Pfam" id="PF00126">
    <property type="entry name" value="HTH_1"/>
    <property type="match status" value="1"/>
</dbReference>
<keyword evidence="4" id="KW-0010">Activator</keyword>
<feature type="domain" description="HTH lysR-type" evidence="6">
    <location>
        <begin position="1"/>
        <end position="58"/>
    </location>
</feature>
<accession>A0A3D9YZA7</accession>
<dbReference type="InterPro" id="IPR036390">
    <property type="entry name" value="WH_DNA-bd_sf"/>
</dbReference>
<dbReference type="Pfam" id="PF03466">
    <property type="entry name" value="LysR_substrate"/>
    <property type="match status" value="1"/>
</dbReference>
<comment type="similarity">
    <text evidence="1">Belongs to the LysR transcriptional regulatory family.</text>
</comment>
<dbReference type="GO" id="GO:0003700">
    <property type="term" value="F:DNA-binding transcription factor activity"/>
    <property type="evidence" value="ECO:0007669"/>
    <property type="project" value="InterPro"/>
</dbReference>
<dbReference type="RefSeq" id="WP_115837598.1">
    <property type="nucleotide sequence ID" value="NZ_CP025086.1"/>
</dbReference>
<evidence type="ECO:0000256" key="5">
    <source>
        <dbReference type="ARBA" id="ARBA00023163"/>
    </source>
</evidence>
<evidence type="ECO:0000256" key="3">
    <source>
        <dbReference type="ARBA" id="ARBA00023125"/>
    </source>
</evidence>
<evidence type="ECO:0000259" key="6">
    <source>
        <dbReference type="PROSITE" id="PS50931"/>
    </source>
</evidence>
<dbReference type="InterPro" id="IPR000847">
    <property type="entry name" value="LysR_HTH_N"/>
</dbReference>
<dbReference type="PANTHER" id="PTHR30346">
    <property type="entry name" value="TRANSCRIPTIONAL DUAL REGULATOR HCAR-RELATED"/>
    <property type="match status" value="1"/>
</dbReference>
<dbReference type="InterPro" id="IPR036388">
    <property type="entry name" value="WH-like_DNA-bd_sf"/>
</dbReference>
<evidence type="ECO:0000313" key="8">
    <source>
        <dbReference type="Proteomes" id="UP000256900"/>
    </source>
</evidence>
<comment type="caution">
    <text evidence="7">The sequence shown here is derived from an EMBL/GenBank/DDBJ whole genome shotgun (WGS) entry which is preliminary data.</text>
</comment>
<keyword evidence="3" id="KW-0238">DNA-binding</keyword>
<evidence type="ECO:0000313" key="7">
    <source>
        <dbReference type="EMBL" id="REF84249.1"/>
    </source>
</evidence>
<evidence type="ECO:0000256" key="4">
    <source>
        <dbReference type="ARBA" id="ARBA00023159"/>
    </source>
</evidence>
<keyword evidence="2" id="KW-0805">Transcription regulation</keyword>
<dbReference type="SUPFAM" id="SSF53850">
    <property type="entry name" value="Periplasmic binding protein-like II"/>
    <property type="match status" value="1"/>
</dbReference>
<dbReference type="FunFam" id="1.10.10.10:FF:000001">
    <property type="entry name" value="LysR family transcriptional regulator"/>
    <property type="match status" value="1"/>
</dbReference>
<evidence type="ECO:0000256" key="2">
    <source>
        <dbReference type="ARBA" id="ARBA00023015"/>
    </source>
</evidence>
<dbReference type="CDD" id="cd08411">
    <property type="entry name" value="PBP2_OxyR"/>
    <property type="match status" value="1"/>
</dbReference>
<dbReference type="PRINTS" id="PR00039">
    <property type="entry name" value="HTHLYSR"/>
</dbReference>
<sequence length="311" mass="33493">MNLRDLRYIVAVADFGHFGRAAEACNVSQPTLSGQIRKLEEELGLAVFERVGHTVRPTLSGGHILAHARRALAAAEDIVAVAAAGRDPLAGPLHLGVIPTLGPYLMPYALPAVQRGLRSMRLVLVEDLTVRLIELVTVGKLDAAIIASDPETLALTAETLFDEDFWLVLGTDNPLAKKNKITIADIDPQSLLLLTDGHCLRDQALELCGAPKNAEEAIADMRATSLKTLLHMAAAGYGMTLIPALALKQEQPLPGPLVARRLSGTKARRRVRLIFRPSHPRRAALAALSKLIRASVKDVLEDARAPELTQA</sequence>
<proteinExistence type="inferred from homology"/>
<dbReference type="EMBL" id="QUMO01000005">
    <property type="protein sequence ID" value="REF84249.1"/>
    <property type="molecule type" value="Genomic_DNA"/>
</dbReference>
<dbReference type="OrthoDB" id="9775392at2"/>
<gene>
    <name evidence="7" type="ORF">DES32_3096</name>
</gene>
<protein>
    <submittedName>
        <fullName evidence="7">LysR family hydrogen peroxide-inducible transcriptional activator</fullName>
    </submittedName>
</protein>
<reference evidence="7 8" key="1">
    <citation type="submission" date="2018-08" db="EMBL/GenBank/DDBJ databases">
        <title>Genomic Encyclopedia of Type Strains, Phase IV (KMG-IV): sequencing the most valuable type-strain genomes for metagenomic binning, comparative biology and taxonomic classification.</title>
        <authorList>
            <person name="Goeker M."/>
        </authorList>
    </citation>
    <scope>NUCLEOTIDE SEQUENCE [LARGE SCALE GENOMIC DNA]</scope>
    <source>
        <strain evidence="7 8">BW863</strain>
    </source>
</reference>
<dbReference type="PANTHER" id="PTHR30346:SF26">
    <property type="entry name" value="HYDROGEN PEROXIDE-INDUCIBLE GENES ACTIVATOR"/>
    <property type="match status" value="1"/>
</dbReference>
<dbReference type="PROSITE" id="PS50931">
    <property type="entry name" value="HTH_LYSR"/>
    <property type="match status" value="1"/>
</dbReference>
<dbReference type="AlphaFoldDB" id="A0A3D9YZA7"/>
<dbReference type="InterPro" id="IPR005119">
    <property type="entry name" value="LysR_subst-bd"/>
</dbReference>
<dbReference type="Proteomes" id="UP000256900">
    <property type="component" value="Unassembled WGS sequence"/>
</dbReference>
<evidence type="ECO:0000256" key="1">
    <source>
        <dbReference type="ARBA" id="ARBA00009437"/>
    </source>
</evidence>
<keyword evidence="8" id="KW-1185">Reference proteome</keyword>
<dbReference type="SUPFAM" id="SSF46785">
    <property type="entry name" value="Winged helix' DNA-binding domain"/>
    <property type="match status" value="1"/>
</dbReference>
<dbReference type="GO" id="GO:0032993">
    <property type="term" value="C:protein-DNA complex"/>
    <property type="evidence" value="ECO:0007669"/>
    <property type="project" value="TreeGrafter"/>
</dbReference>
<keyword evidence="5" id="KW-0804">Transcription</keyword>
<dbReference type="Gene3D" id="1.10.10.10">
    <property type="entry name" value="Winged helix-like DNA-binding domain superfamily/Winged helix DNA-binding domain"/>
    <property type="match status" value="1"/>
</dbReference>